<keyword evidence="2" id="KW-0812">Transmembrane</keyword>
<evidence type="ECO:0000313" key="3">
    <source>
        <dbReference type="EMBL" id="DAE10490.1"/>
    </source>
</evidence>
<dbReference type="EMBL" id="BK015512">
    <property type="protein sequence ID" value="DAE10490.1"/>
    <property type="molecule type" value="Genomic_DNA"/>
</dbReference>
<evidence type="ECO:0000256" key="2">
    <source>
        <dbReference type="SAM" id="Phobius"/>
    </source>
</evidence>
<keyword evidence="2" id="KW-1133">Transmembrane helix</keyword>
<feature type="region of interest" description="Disordered" evidence="1">
    <location>
        <begin position="37"/>
        <end position="86"/>
    </location>
</feature>
<evidence type="ECO:0000256" key="1">
    <source>
        <dbReference type="SAM" id="MobiDB-lite"/>
    </source>
</evidence>
<feature type="transmembrane region" description="Helical" evidence="2">
    <location>
        <begin position="16"/>
        <end position="33"/>
    </location>
</feature>
<sequence length="86" mass="10005">MAYYNGYYYKRSFKGFFTYLFLAVMVVIIVAAIPTKEDPAHNNNQGQTGNSQTENKTNNKNKSLGQKDPAQYEEQNYYEWTNPAEF</sequence>
<reference evidence="3" key="1">
    <citation type="journal article" date="2021" name="Proc. Natl. Acad. Sci. U.S.A.">
        <title>A Catalog of Tens of Thousands of Viruses from Human Metagenomes Reveals Hidden Associations with Chronic Diseases.</title>
        <authorList>
            <person name="Tisza M.J."/>
            <person name="Buck C.B."/>
        </authorList>
    </citation>
    <scope>NUCLEOTIDE SEQUENCE</scope>
    <source>
        <strain evidence="3">CtrAf3</strain>
    </source>
</reference>
<organism evidence="3">
    <name type="scientific">Siphoviridae sp. ctrAf3</name>
    <dbReference type="NCBI Taxonomy" id="2825687"/>
    <lineage>
        <taxon>Viruses</taxon>
        <taxon>Duplodnaviria</taxon>
        <taxon>Heunggongvirae</taxon>
        <taxon>Uroviricota</taxon>
        <taxon>Caudoviricetes</taxon>
    </lineage>
</organism>
<accession>A0A8S5PUF0</accession>
<protein>
    <submittedName>
        <fullName evidence="3">Uncharacterized protein</fullName>
    </submittedName>
</protein>
<keyword evidence="2" id="KW-0472">Membrane</keyword>
<proteinExistence type="predicted"/>
<name>A0A8S5PUF0_9CAUD</name>
<feature type="compositionally biased region" description="Low complexity" evidence="1">
    <location>
        <begin position="42"/>
        <end position="55"/>
    </location>
</feature>